<dbReference type="Proteomes" id="UP000076128">
    <property type="component" value="Chromosome"/>
</dbReference>
<proteinExistence type="predicted"/>
<accession>A0A159Z3L9</accession>
<dbReference type="RefSeq" id="WP_066811974.1">
    <property type="nucleotide sequence ID" value="NZ_CP012661.1"/>
</dbReference>
<dbReference type="OrthoDB" id="7875226at2"/>
<dbReference type="KEGG" id="daa:AKL17_1531"/>
<evidence type="ECO:0000313" key="2">
    <source>
        <dbReference type="Proteomes" id="UP000076128"/>
    </source>
</evidence>
<reference evidence="1 2" key="1">
    <citation type="submission" date="2015-09" db="EMBL/GenBank/DDBJ databases">
        <title>Complete genome sequence of Defluviimonas alba cai42t isolated from an oilfield in Xinjiang.</title>
        <authorList>
            <person name="Geng S."/>
            <person name="Pan X."/>
            <person name="Wu X."/>
        </authorList>
    </citation>
    <scope>NUCLEOTIDE SEQUENCE [LARGE SCALE GENOMIC DNA]</scope>
    <source>
        <strain evidence="2">cai42</strain>
    </source>
</reference>
<dbReference type="STRING" id="1335048.AKL17_1531"/>
<evidence type="ECO:0000313" key="1">
    <source>
        <dbReference type="EMBL" id="AMY68784.1"/>
    </source>
</evidence>
<name>A0A159Z3L9_9RHOB</name>
<organism evidence="1 2">
    <name type="scientific">Frigidibacter mobilis</name>
    <dbReference type="NCBI Taxonomy" id="1335048"/>
    <lineage>
        <taxon>Bacteria</taxon>
        <taxon>Pseudomonadati</taxon>
        <taxon>Pseudomonadota</taxon>
        <taxon>Alphaproteobacteria</taxon>
        <taxon>Rhodobacterales</taxon>
        <taxon>Paracoccaceae</taxon>
        <taxon>Frigidibacter</taxon>
    </lineage>
</organism>
<keyword evidence="2" id="KW-1185">Reference proteome</keyword>
<sequence length="81" mass="8794">MTSTDPQQVVAAAMQPLVEVDVPPALRASIERQGQTLLVLAVNLLHAGLDEQQVRSVVDQAFASYRDELIAAILALRARDE</sequence>
<dbReference type="EMBL" id="CP012661">
    <property type="protein sequence ID" value="AMY68784.1"/>
    <property type="molecule type" value="Genomic_DNA"/>
</dbReference>
<protein>
    <submittedName>
        <fullName evidence="1">Uncharacterized protein</fullName>
    </submittedName>
</protein>
<dbReference type="AlphaFoldDB" id="A0A159Z3L9"/>
<gene>
    <name evidence="1" type="ORF">AKL17_1531</name>
</gene>